<feature type="region of interest" description="Disordered" evidence="1">
    <location>
        <begin position="555"/>
        <end position="579"/>
    </location>
</feature>
<dbReference type="GO" id="GO:0006304">
    <property type="term" value="P:DNA modification"/>
    <property type="evidence" value="ECO:0007669"/>
    <property type="project" value="InterPro"/>
</dbReference>
<keyword evidence="4" id="KW-1185">Reference proteome</keyword>
<dbReference type="GO" id="GO:0005829">
    <property type="term" value="C:cytosol"/>
    <property type="evidence" value="ECO:0007669"/>
    <property type="project" value="TreeGrafter"/>
</dbReference>
<dbReference type="NCBIfam" id="NF046051">
    <property type="entry name" value="restrict_EcoAI"/>
    <property type="match status" value="1"/>
</dbReference>
<evidence type="ECO:0000259" key="2">
    <source>
        <dbReference type="PROSITE" id="PS51192"/>
    </source>
</evidence>
<sequence length="812" mass="92337">MDKKALSERDICTKLITPALERVGWDIQTQVREEVSFTNGRIIVRGRMHTRGKRRRADYVLSFQKNQPIAVIEAKDNKHGLGDGMQQALAYSDALDVPFVFSSNGDGFLFHDRTGLGRQTETVLSLDDFPSPEALWDRYCQHKGIGPTARPVVEQPFYDDGRGRTPRYYQTVAINRTVEAVARGQDRILLVMATGTGKTFTAFQIIWRLWKAKQKKRILFLADRNILVDQTKNNDFKPFGQAMTKVTNRTVDPSYEIYLSLYQAVTGSEEEKNIYKQFSPDFFDLVVIDECHRGSAAVDSAWRAILEYFSSATHIGLTATPKETKEVSNIDYFGEPVYTYSLKQGIEDGFLAPYKVVRVDIDRDLQGWRPSKGQVDKHGELIEDRIYNQKDFDKQLVLEKRTALVARRVTEFLENSDPYQKTIVFCEDIDHAERMRQALVNMNPKRIAENRKYVMRITGDENEGKAELDNFINPEARYPVIATTSKLMTTGVDAQTCKLIVLDQRIQSMTEFKQIIGRGTRINDDYHKHWFTILDFKKATELFADPDFDGEPVKVYEPKGDDASIVPDDETADDMHPDAGEPADGVAEAEGGYEIEPGETWQTDDPFTGAGLAGDENAGKRVKYVVDDVEVSVVAERVQYLGPDGKLITESLRDYTRKKVKEQFASLDDFLRRWQDAERKQAILEELEENGVFWEDLARDLGDKLGDEPDPFDVICHIAFDRPPLTRRERAEQVRKRDIFNRYEGQARQVLESLVDKYADAGIAPIEDPKVLTLAPFSEIGAPMELVQAFGGKPGYTRAVHELEEALYQSGS</sequence>
<dbReference type="PROSITE" id="PS51192">
    <property type="entry name" value="HELICASE_ATP_BIND_1"/>
    <property type="match status" value="1"/>
</dbReference>
<dbReference type="CDD" id="cd18032">
    <property type="entry name" value="DEXHc_RE_I_III_res"/>
    <property type="match status" value="1"/>
</dbReference>
<dbReference type="Gene3D" id="3.90.1570.30">
    <property type="match status" value="1"/>
</dbReference>
<dbReference type="GO" id="GO:0005524">
    <property type="term" value="F:ATP binding"/>
    <property type="evidence" value="ECO:0007669"/>
    <property type="project" value="InterPro"/>
</dbReference>
<dbReference type="InterPro" id="IPR027417">
    <property type="entry name" value="P-loop_NTPase"/>
</dbReference>
<evidence type="ECO:0000313" key="3">
    <source>
        <dbReference type="EMBL" id="MBB3190435.1"/>
    </source>
</evidence>
<dbReference type="Pfam" id="PF04851">
    <property type="entry name" value="ResIII"/>
    <property type="match status" value="1"/>
</dbReference>
<dbReference type="Proteomes" id="UP000547614">
    <property type="component" value="Unassembled WGS sequence"/>
</dbReference>
<dbReference type="InterPro" id="IPR001650">
    <property type="entry name" value="Helicase_C-like"/>
</dbReference>
<feature type="domain" description="Helicase ATP-binding" evidence="2">
    <location>
        <begin position="179"/>
        <end position="339"/>
    </location>
</feature>
<dbReference type="InterPro" id="IPR029464">
    <property type="entry name" value="HSDR_N"/>
</dbReference>
<comment type="caution">
    <text evidence="3">The sequence shown here is derived from an EMBL/GenBank/DDBJ whole genome shotgun (WGS) entry which is preliminary data.</text>
</comment>
<dbReference type="InterPro" id="IPR014001">
    <property type="entry name" value="Helicase_ATP-bd"/>
</dbReference>
<evidence type="ECO:0000256" key="1">
    <source>
        <dbReference type="SAM" id="MobiDB-lite"/>
    </source>
</evidence>
<dbReference type="EC" id="3.1.21.3" evidence="3"/>
<reference evidence="3 4" key="1">
    <citation type="submission" date="2020-08" db="EMBL/GenBank/DDBJ databases">
        <title>Genomic Encyclopedia of Type Strains, Phase III (KMG-III): the genomes of soil and plant-associated and newly described type strains.</title>
        <authorList>
            <person name="Whitman W."/>
        </authorList>
    </citation>
    <scope>NUCLEOTIDE SEQUENCE [LARGE SCALE GENOMIC DNA]</scope>
    <source>
        <strain evidence="3 4">CECT 7282</strain>
    </source>
</reference>
<dbReference type="CDD" id="cd18799">
    <property type="entry name" value="SF2_C_EcoAI-like"/>
    <property type="match status" value="1"/>
</dbReference>
<dbReference type="PANTHER" id="PTHR47396">
    <property type="entry name" value="TYPE I RESTRICTION ENZYME ECOKI R PROTEIN"/>
    <property type="match status" value="1"/>
</dbReference>
<dbReference type="PANTHER" id="PTHR47396:SF1">
    <property type="entry name" value="ATP-DEPENDENT HELICASE IRC3-RELATED"/>
    <property type="match status" value="1"/>
</dbReference>
<dbReference type="SUPFAM" id="SSF52540">
    <property type="entry name" value="P-loop containing nucleoside triphosphate hydrolases"/>
    <property type="match status" value="1"/>
</dbReference>
<accession>A0A839V958</accession>
<dbReference type="InterPro" id="IPR013670">
    <property type="entry name" value="EcoEI_R_C_dom"/>
</dbReference>
<dbReference type="SMART" id="SM00487">
    <property type="entry name" value="DEXDc"/>
    <property type="match status" value="1"/>
</dbReference>
<dbReference type="Gene3D" id="3.40.50.300">
    <property type="entry name" value="P-loop containing nucleotide triphosphate hydrolases"/>
    <property type="match status" value="2"/>
</dbReference>
<dbReference type="InterPro" id="IPR006935">
    <property type="entry name" value="Helicase/UvrB_N"/>
</dbReference>
<dbReference type="InterPro" id="IPR050742">
    <property type="entry name" value="Helicase_Restrict-Modif_Enz"/>
</dbReference>
<proteinExistence type="predicted"/>
<evidence type="ECO:0000313" key="4">
    <source>
        <dbReference type="Proteomes" id="UP000547614"/>
    </source>
</evidence>
<dbReference type="Pfam" id="PF08463">
    <property type="entry name" value="EcoEI_R_C"/>
    <property type="match status" value="1"/>
</dbReference>
<dbReference type="RefSeq" id="WP_183325166.1">
    <property type="nucleotide sequence ID" value="NZ_JACHXP010000006.1"/>
</dbReference>
<dbReference type="Pfam" id="PF13588">
    <property type="entry name" value="HSDR_N_2"/>
    <property type="match status" value="1"/>
</dbReference>
<protein>
    <submittedName>
        <fullName evidence="3">Type I restriction enzyme R subunit</fullName>
        <ecNumber evidence="3">3.1.21.3</ecNumber>
    </submittedName>
</protein>
<dbReference type="GO" id="GO:0003677">
    <property type="term" value="F:DNA binding"/>
    <property type="evidence" value="ECO:0007669"/>
    <property type="project" value="InterPro"/>
</dbReference>
<name>A0A839V958_9GAMM</name>
<dbReference type="Pfam" id="PF00271">
    <property type="entry name" value="Helicase_C"/>
    <property type="match status" value="1"/>
</dbReference>
<keyword evidence="3" id="KW-0378">Hydrolase</keyword>
<dbReference type="AlphaFoldDB" id="A0A839V958"/>
<organism evidence="3 4">
    <name type="scientific">Halomonas cerina</name>
    <dbReference type="NCBI Taxonomy" id="447424"/>
    <lineage>
        <taxon>Bacteria</taxon>
        <taxon>Pseudomonadati</taxon>
        <taxon>Pseudomonadota</taxon>
        <taxon>Gammaproteobacteria</taxon>
        <taxon>Oceanospirillales</taxon>
        <taxon>Halomonadaceae</taxon>
        <taxon>Halomonas</taxon>
    </lineage>
</organism>
<dbReference type="EMBL" id="JACHXP010000006">
    <property type="protein sequence ID" value="MBB3190435.1"/>
    <property type="molecule type" value="Genomic_DNA"/>
</dbReference>
<gene>
    <name evidence="3" type="ORF">FHR94_001668</name>
</gene>
<dbReference type="GO" id="GO:0009035">
    <property type="term" value="F:type I site-specific deoxyribonuclease activity"/>
    <property type="evidence" value="ECO:0007669"/>
    <property type="project" value="UniProtKB-EC"/>
</dbReference>